<feature type="domain" description="Sugar-binding" evidence="5">
    <location>
        <begin position="65"/>
        <end position="316"/>
    </location>
</feature>
<evidence type="ECO:0000256" key="1">
    <source>
        <dbReference type="ARBA" id="ARBA00010466"/>
    </source>
</evidence>
<dbReference type="InterPro" id="IPR037171">
    <property type="entry name" value="NagB/RpiA_transferase-like"/>
</dbReference>
<evidence type="ECO:0000313" key="7">
    <source>
        <dbReference type="EMBL" id="ASK65674.1"/>
    </source>
</evidence>
<dbReference type="EMBL" id="CP022316">
    <property type="protein sequence ID" value="ASK65674.1"/>
    <property type="molecule type" value="Genomic_DNA"/>
</dbReference>
<feature type="domain" description="RNA polymerase sigma-70 region 4" evidence="6">
    <location>
        <begin position="15"/>
        <end position="47"/>
    </location>
</feature>
<evidence type="ECO:0000256" key="2">
    <source>
        <dbReference type="ARBA" id="ARBA00023015"/>
    </source>
</evidence>
<gene>
    <name evidence="7" type="ORF">CFK39_07320</name>
</gene>
<reference evidence="8" key="1">
    <citation type="submission" date="2017-07" db="EMBL/GenBank/DDBJ databases">
        <title>Brachybacterium sp. VR2415.</title>
        <authorList>
            <person name="Tak E.J."/>
            <person name="Bae J.-W."/>
        </authorList>
    </citation>
    <scope>NUCLEOTIDE SEQUENCE [LARGE SCALE GENOMIC DNA]</scope>
    <source>
        <strain evidence="8">VR2415</strain>
    </source>
</reference>
<keyword evidence="3" id="KW-0238">DNA-binding</keyword>
<protein>
    <submittedName>
        <fullName evidence="7">Transcriptional regulator</fullName>
    </submittedName>
</protein>
<dbReference type="PANTHER" id="PTHR34294">
    <property type="entry name" value="TRANSCRIPTIONAL REGULATOR-RELATED"/>
    <property type="match status" value="1"/>
</dbReference>
<keyword evidence="4" id="KW-0804">Transcription</keyword>
<organism evidence="7 8">
    <name type="scientific">Brachybacterium avium</name>
    <dbReference type="NCBI Taxonomy" id="2017485"/>
    <lineage>
        <taxon>Bacteria</taxon>
        <taxon>Bacillati</taxon>
        <taxon>Actinomycetota</taxon>
        <taxon>Actinomycetes</taxon>
        <taxon>Micrococcales</taxon>
        <taxon>Dermabacteraceae</taxon>
        <taxon>Brachybacterium</taxon>
    </lineage>
</organism>
<dbReference type="InterPro" id="IPR007324">
    <property type="entry name" value="Sugar-bd_dom_put"/>
</dbReference>
<keyword evidence="8" id="KW-1185">Reference proteome</keyword>
<sequence>MTRESRLEGLYAVARMYYGEERTMESIAGELRVSRSTVSRMLRDAREAELVTISLRPPEAQRVEELARLISRQYGVQVQVVPAVPGDDQRERLRTVTEAGGALLDEMLEPGTTLGIAWGTTMAALLGAVRSRPVPGLRIVQLNGAINTEGSGLTYIATVLARAATRWDATVHQFPVPAFFDYPATREAMWRERSVQRVLATQREATVAVFSVGAFDAEVPSHVYTHNYLTREDLSSLRADGAVGDVCTVFLRADGTYRDIAMNQRGSGTAPDRLLRIPRRLLVASGSRKALPLRAALRAGVATDLVVDEVTARSLVALR</sequence>
<evidence type="ECO:0000256" key="4">
    <source>
        <dbReference type="ARBA" id="ARBA00023163"/>
    </source>
</evidence>
<evidence type="ECO:0000313" key="8">
    <source>
        <dbReference type="Proteomes" id="UP000198398"/>
    </source>
</evidence>
<dbReference type="Proteomes" id="UP000198398">
    <property type="component" value="Chromosome"/>
</dbReference>
<accession>A0A220UBQ9</accession>
<dbReference type="Gene3D" id="1.10.10.60">
    <property type="entry name" value="Homeodomain-like"/>
    <property type="match status" value="1"/>
</dbReference>
<evidence type="ECO:0000259" key="5">
    <source>
        <dbReference type="Pfam" id="PF04198"/>
    </source>
</evidence>
<evidence type="ECO:0000259" key="6">
    <source>
        <dbReference type="Pfam" id="PF04545"/>
    </source>
</evidence>
<dbReference type="PANTHER" id="PTHR34294:SF1">
    <property type="entry name" value="TRANSCRIPTIONAL REGULATOR LSRR"/>
    <property type="match status" value="1"/>
</dbReference>
<evidence type="ECO:0000256" key="3">
    <source>
        <dbReference type="ARBA" id="ARBA00023125"/>
    </source>
</evidence>
<dbReference type="InterPro" id="IPR051054">
    <property type="entry name" value="SorC_transcr_regulators"/>
</dbReference>
<comment type="similarity">
    <text evidence="1">Belongs to the SorC transcriptional regulatory family.</text>
</comment>
<keyword evidence="2" id="KW-0805">Transcription regulation</keyword>
<dbReference type="OrthoDB" id="186585at2"/>
<dbReference type="KEGG" id="brv:CFK39_07320"/>
<proteinExistence type="inferred from homology"/>
<dbReference type="GO" id="GO:0006352">
    <property type="term" value="P:DNA-templated transcription initiation"/>
    <property type="evidence" value="ECO:0007669"/>
    <property type="project" value="InterPro"/>
</dbReference>
<dbReference type="GO" id="GO:0030246">
    <property type="term" value="F:carbohydrate binding"/>
    <property type="evidence" value="ECO:0007669"/>
    <property type="project" value="InterPro"/>
</dbReference>
<dbReference type="GO" id="GO:0003677">
    <property type="term" value="F:DNA binding"/>
    <property type="evidence" value="ECO:0007669"/>
    <property type="project" value="UniProtKB-KW"/>
</dbReference>
<dbReference type="InterPro" id="IPR007630">
    <property type="entry name" value="RNA_pol_sigma70_r4"/>
</dbReference>
<name>A0A220UBQ9_9MICO</name>
<dbReference type="RefSeq" id="WP_089064915.1">
    <property type="nucleotide sequence ID" value="NZ_CP022316.1"/>
</dbReference>
<dbReference type="SUPFAM" id="SSF100950">
    <property type="entry name" value="NagB/RpiA/CoA transferase-like"/>
    <property type="match status" value="1"/>
</dbReference>
<dbReference type="AlphaFoldDB" id="A0A220UBQ9"/>
<dbReference type="Gene3D" id="3.40.50.1360">
    <property type="match status" value="1"/>
</dbReference>
<dbReference type="Pfam" id="PF04545">
    <property type="entry name" value="Sigma70_r4"/>
    <property type="match status" value="1"/>
</dbReference>
<dbReference type="Pfam" id="PF04198">
    <property type="entry name" value="Sugar-bind"/>
    <property type="match status" value="1"/>
</dbReference>
<dbReference type="GO" id="GO:0003700">
    <property type="term" value="F:DNA-binding transcription factor activity"/>
    <property type="evidence" value="ECO:0007669"/>
    <property type="project" value="InterPro"/>
</dbReference>